<gene>
    <name evidence="4" type="ORF">F8O02_05990</name>
</gene>
<dbReference type="CDD" id="cd02440">
    <property type="entry name" value="AdoMet_MTases"/>
    <property type="match status" value="1"/>
</dbReference>
<proteinExistence type="predicted"/>
<dbReference type="InterPro" id="IPR029063">
    <property type="entry name" value="SAM-dependent_MTases_sf"/>
</dbReference>
<evidence type="ECO:0000256" key="1">
    <source>
        <dbReference type="ARBA" id="ARBA00022603"/>
    </source>
</evidence>
<dbReference type="Proteomes" id="UP000481339">
    <property type="component" value="Unassembled WGS sequence"/>
</dbReference>
<dbReference type="OrthoDB" id="4774874at2"/>
<keyword evidence="5" id="KW-1185">Reference proteome</keyword>
<dbReference type="GO" id="GO:0008757">
    <property type="term" value="F:S-adenosylmethionine-dependent methyltransferase activity"/>
    <property type="evidence" value="ECO:0007669"/>
    <property type="project" value="TreeGrafter"/>
</dbReference>
<sequence>MSQVASVSRFAAERQTEPPVITSARRTALEWGVEPVSPVVGAHLAVLAAAVRARSIVEIGTGTGVSGLWLLHGAPEATLTTIDAEIDHQQAARQAFDAAHLPRAHVRTILGRATSVLDRLADGGYDLVFIDADLGRAVEYVAQGLRLARPGGLIVLAHALVHGAVTDPADRSEQVTALRGLLDEFGSREHIRSSLLPVDDGLFTIVAPGG</sequence>
<dbReference type="SUPFAM" id="SSF53335">
    <property type="entry name" value="S-adenosyl-L-methionine-dependent methyltransferases"/>
    <property type="match status" value="1"/>
</dbReference>
<dbReference type="PANTHER" id="PTHR10509">
    <property type="entry name" value="O-METHYLTRANSFERASE-RELATED"/>
    <property type="match status" value="1"/>
</dbReference>
<dbReference type="Gene3D" id="3.40.50.150">
    <property type="entry name" value="Vaccinia Virus protein VP39"/>
    <property type="match status" value="1"/>
</dbReference>
<dbReference type="AlphaFoldDB" id="A0A7C8BN35"/>
<name>A0A7C8BN35_9MICO</name>
<evidence type="ECO:0000313" key="4">
    <source>
        <dbReference type="EMBL" id="KAB1632011.1"/>
    </source>
</evidence>
<accession>A0A7C8BN35</accession>
<keyword evidence="1 4" id="KW-0489">Methyltransferase</keyword>
<dbReference type="EMBL" id="WBKA01000004">
    <property type="protein sequence ID" value="KAB1632011.1"/>
    <property type="molecule type" value="Genomic_DNA"/>
</dbReference>
<reference evidence="4 5" key="1">
    <citation type="submission" date="2019-09" db="EMBL/GenBank/DDBJ databases">
        <title>Phylogeny of genus Pseudoclavibacter and closely related genus.</title>
        <authorList>
            <person name="Li Y."/>
        </authorList>
    </citation>
    <scope>NUCLEOTIDE SEQUENCE [LARGE SCALE GENOMIC DNA]</scope>
    <source>
        <strain evidence="4 5">JCM 16921</strain>
    </source>
</reference>
<evidence type="ECO:0000256" key="3">
    <source>
        <dbReference type="ARBA" id="ARBA00022691"/>
    </source>
</evidence>
<keyword evidence="3" id="KW-0949">S-adenosyl-L-methionine</keyword>
<comment type="caution">
    <text evidence="4">The sequence shown here is derived from an EMBL/GenBank/DDBJ whole genome shotgun (WGS) entry which is preliminary data.</text>
</comment>
<dbReference type="InterPro" id="IPR050362">
    <property type="entry name" value="Cation-dep_OMT"/>
</dbReference>
<organism evidence="4 5">
    <name type="scientific">Pseudoclavibacter caeni</name>
    <dbReference type="NCBI Taxonomy" id="908846"/>
    <lineage>
        <taxon>Bacteria</taxon>
        <taxon>Bacillati</taxon>
        <taxon>Actinomycetota</taxon>
        <taxon>Actinomycetes</taxon>
        <taxon>Micrococcales</taxon>
        <taxon>Microbacteriaceae</taxon>
        <taxon>Pseudoclavibacter</taxon>
    </lineage>
</organism>
<dbReference type="GO" id="GO:0032259">
    <property type="term" value="P:methylation"/>
    <property type="evidence" value="ECO:0007669"/>
    <property type="project" value="UniProtKB-KW"/>
</dbReference>
<protein>
    <submittedName>
        <fullName evidence="4">Methyltransferase</fullName>
    </submittedName>
</protein>
<dbReference type="PROSITE" id="PS51682">
    <property type="entry name" value="SAM_OMT_I"/>
    <property type="match status" value="1"/>
</dbReference>
<evidence type="ECO:0000313" key="5">
    <source>
        <dbReference type="Proteomes" id="UP000481339"/>
    </source>
</evidence>
<evidence type="ECO:0000256" key="2">
    <source>
        <dbReference type="ARBA" id="ARBA00022679"/>
    </source>
</evidence>
<dbReference type="GO" id="GO:0008171">
    <property type="term" value="F:O-methyltransferase activity"/>
    <property type="evidence" value="ECO:0007669"/>
    <property type="project" value="InterPro"/>
</dbReference>
<dbReference type="PANTHER" id="PTHR10509:SF85">
    <property type="entry name" value="O-METHYLTRANSFERASE RV1220C-RELATED"/>
    <property type="match status" value="1"/>
</dbReference>
<dbReference type="Pfam" id="PF01596">
    <property type="entry name" value="Methyltransf_3"/>
    <property type="match status" value="1"/>
</dbReference>
<dbReference type="InterPro" id="IPR002935">
    <property type="entry name" value="SAM_O-MeTrfase"/>
</dbReference>
<keyword evidence="2 4" id="KW-0808">Transferase</keyword>